<dbReference type="PANTHER" id="PTHR11178">
    <property type="entry name" value="IRON-SULFUR CLUSTER SCAFFOLD PROTEIN NFU-RELATED"/>
    <property type="match status" value="1"/>
</dbReference>
<dbReference type="EMBL" id="QMPZ01000009">
    <property type="protein sequence ID" value="RLE10393.1"/>
    <property type="molecule type" value="Genomic_DNA"/>
</dbReference>
<dbReference type="GO" id="GO:0051536">
    <property type="term" value="F:iron-sulfur cluster binding"/>
    <property type="evidence" value="ECO:0007669"/>
    <property type="project" value="InterPro"/>
</dbReference>
<protein>
    <submittedName>
        <fullName evidence="2">NifU family protein</fullName>
    </submittedName>
</protein>
<evidence type="ECO:0000259" key="1">
    <source>
        <dbReference type="Pfam" id="PF01106"/>
    </source>
</evidence>
<gene>
    <name evidence="2" type="ORF">DRJ00_01535</name>
</gene>
<dbReference type="Pfam" id="PF01106">
    <property type="entry name" value="NifU"/>
    <property type="match status" value="1"/>
</dbReference>
<dbReference type="Proteomes" id="UP000279422">
    <property type="component" value="Unassembled WGS sequence"/>
</dbReference>
<evidence type="ECO:0000313" key="2">
    <source>
        <dbReference type="EMBL" id="RLE10393.1"/>
    </source>
</evidence>
<feature type="domain" description="NIF system FeS cluster assembly NifU C-terminal" evidence="1">
    <location>
        <begin position="5"/>
        <end position="72"/>
    </location>
</feature>
<proteinExistence type="predicted"/>
<accession>A0A497E5G8</accession>
<comment type="caution">
    <text evidence="2">The sequence shown here is derived from an EMBL/GenBank/DDBJ whole genome shotgun (WGS) entry which is preliminary data.</text>
</comment>
<dbReference type="Gene3D" id="3.30.300.130">
    <property type="entry name" value="Fe-S cluster assembly (FSCA)"/>
    <property type="match status" value="1"/>
</dbReference>
<dbReference type="InterPro" id="IPR034904">
    <property type="entry name" value="FSCA_dom_sf"/>
</dbReference>
<reference evidence="2 3" key="1">
    <citation type="submission" date="2018-06" db="EMBL/GenBank/DDBJ databases">
        <title>Extensive metabolic versatility and redundancy in microbially diverse, dynamic hydrothermal sediments.</title>
        <authorList>
            <person name="Dombrowski N."/>
            <person name="Teske A."/>
            <person name="Baker B.J."/>
        </authorList>
    </citation>
    <scope>NUCLEOTIDE SEQUENCE [LARGE SCALE GENOMIC DNA]</scope>
    <source>
        <strain evidence="2">B47_G16</strain>
    </source>
</reference>
<dbReference type="GO" id="GO:0016226">
    <property type="term" value="P:iron-sulfur cluster assembly"/>
    <property type="evidence" value="ECO:0007669"/>
    <property type="project" value="InterPro"/>
</dbReference>
<sequence length="74" mass="7981">MREKIEKILEEKVRPFLAMEGGSVELVEITGGNVVKVRLTGACGGCPMAQLTLTSLVENAIKSQVPEVQRVEAV</sequence>
<name>A0A497E5G8_UNCAE</name>
<organism evidence="2 3">
    <name type="scientific">Aerophobetes bacterium</name>
    <dbReference type="NCBI Taxonomy" id="2030807"/>
    <lineage>
        <taxon>Bacteria</taxon>
        <taxon>Candidatus Aerophobota</taxon>
    </lineage>
</organism>
<dbReference type="AlphaFoldDB" id="A0A497E5G8"/>
<dbReference type="GO" id="GO:0005506">
    <property type="term" value="F:iron ion binding"/>
    <property type="evidence" value="ECO:0007669"/>
    <property type="project" value="InterPro"/>
</dbReference>
<dbReference type="SUPFAM" id="SSF117916">
    <property type="entry name" value="Fe-S cluster assembly (FSCA) domain-like"/>
    <property type="match status" value="1"/>
</dbReference>
<evidence type="ECO:0000313" key="3">
    <source>
        <dbReference type="Proteomes" id="UP000279422"/>
    </source>
</evidence>
<dbReference type="InterPro" id="IPR001075">
    <property type="entry name" value="NIF_FeS_clus_asmbl_NifU_C"/>
</dbReference>